<comment type="caution">
    <text evidence="1">The sequence shown here is derived from an EMBL/GenBank/DDBJ whole genome shotgun (WGS) entry which is preliminary data.</text>
</comment>
<gene>
    <name evidence="1" type="ORF">H9Q16_11860</name>
</gene>
<protein>
    <submittedName>
        <fullName evidence="1">NUDIX domain-containing protein</fullName>
    </submittedName>
</protein>
<name>A0A927D8C1_9RHOB</name>
<dbReference type="GO" id="GO:0003824">
    <property type="term" value="F:catalytic activity"/>
    <property type="evidence" value="ECO:0007669"/>
    <property type="project" value="UniProtKB-ARBA"/>
</dbReference>
<dbReference type="InterPro" id="IPR015797">
    <property type="entry name" value="NUDIX_hydrolase-like_dom_sf"/>
</dbReference>
<evidence type="ECO:0000313" key="1">
    <source>
        <dbReference type="EMBL" id="MBD3664621.1"/>
    </source>
</evidence>
<organism evidence="1 2">
    <name type="scientific">Sulfitobacter aestuariivivens</name>
    <dbReference type="NCBI Taxonomy" id="2766981"/>
    <lineage>
        <taxon>Bacteria</taxon>
        <taxon>Pseudomonadati</taxon>
        <taxon>Pseudomonadota</taxon>
        <taxon>Alphaproteobacteria</taxon>
        <taxon>Rhodobacterales</taxon>
        <taxon>Roseobacteraceae</taxon>
        <taxon>Sulfitobacter</taxon>
    </lineage>
</organism>
<dbReference type="AlphaFoldDB" id="A0A927D8C1"/>
<keyword evidence="2" id="KW-1185">Reference proteome</keyword>
<dbReference type="SUPFAM" id="SSF55811">
    <property type="entry name" value="Nudix"/>
    <property type="match status" value="1"/>
</dbReference>
<dbReference type="Gene3D" id="3.90.79.10">
    <property type="entry name" value="Nucleoside Triphosphate Pyrophosphohydrolase"/>
    <property type="match status" value="1"/>
</dbReference>
<reference evidence="1" key="1">
    <citation type="submission" date="2020-08" db="EMBL/GenBank/DDBJ databases">
        <title>Sulfitobacter aestuariivivens sp. nov., isolated from a tidal flat.</title>
        <authorList>
            <person name="Park S."/>
            <person name="Yoon J.-H."/>
        </authorList>
    </citation>
    <scope>NUCLEOTIDE SEQUENCE</scope>
    <source>
        <strain evidence="1">TSTF-M16</strain>
    </source>
</reference>
<sequence>MTHAVSCPVALHPDGAPQRLPILAHPSDGLHLITGHIRNGERADASAARALFEQSGLETRAALVLGQSDAIVDDEHWHFALCRIAPPVRARWQHPCPDGGGQPHRFEWITLAQARSTLQGPCQRALNWIEAAL</sequence>
<dbReference type="Proteomes" id="UP000635142">
    <property type="component" value="Unassembled WGS sequence"/>
</dbReference>
<accession>A0A927D8C1</accession>
<proteinExistence type="predicted"/>
<evidence type="ECO:0000313" key="2">
    <source>
        <dbReference type="Proteomes" id="UP000635142"/>
    </source>
</evidence>
<dbReference type="RefSeq" id="WP_191075643.1">
    <property type="nucleotide sequence ID" value="NZ_JACTAG010000002.1"/>
</dbReference>
<dbReference type="EMBL" id="JACTAG010000002">
    <property type="protein sequence ID" value="MBD3664621.1"/>
    <property type="molecule type" value="Genomic_DNA"/>
</dbReference>